<feature type="region of interest" description="Disordered" evidence="4">
    <location>
        <begin position="576"/>
        <end position="663"/>
    </location>
</feature>
<dbReference type="EMBL" id="JAGHQL010000066">
    <property type="protein sequence ID" value="KAH0541864.1"/>
    <property type="molecule type" value="Genomic_DNA"/>
</dbReference>
<protein>
    <recommendedName>
        <fullName evidence="5">DNA endonuclease activator Ctp1 C-terminal domain-containing protein</fullName>
    </recommendedName>
</protein>
<sequence>MGDAIFAEERESLLEIRNLRNREFKADGETGGIGLDTEAASRTIQHSSPHSLSQREAEHQPTSGFGSIGTLTELESDKISISRTEHNELVAKFGALSRQYSKLADAHNALITKYKKERGTIRAWSDYIKRHRQSGRHSRPATSTNPSDDELTRSTIPTGTPINDTRTSYSGALGLAPPETSLPPLPRPTVRSPSSSQNGCRAGHNPIPPTGVHTASRVVGDAGWVDDLAKSPDPRGETSVDYEYSPTNTLLKPSSRQQQFARAKTQHLNETHLGYDSAETTDGEVERRNAVFSPSTMNTRGGHHSPKVMPGERALSPRTPAVLSERCLKRRMTPYYGSTTKPIQIKSEHDSSSPIGLAGFRGHYEVPESLDLDEVGEKVDTPRKRKKYRDIPSESRHHTNSLLVGPNLGSPEQRSAETLREAKDDCPGSLGSRETLRHLSEPGGIQSTEEAPHKKDVVPLVINELNGTHAFQRDLASQSPEATPHTSVLQSSSTNLRLSHCARGLKPKKSRSRSEERLEKKIASVHYLAEDGESILGGIPGESIPVTAGTFGGDVDRNSGGLNSRHKRLVGLLDTRSPSKTVLSPGKHLNRNTKQGTRRKVLPCDERPRDEPGPRQPHITALERDPIQPPVKETKARTREEPKAGSGKLANPASKHKQRLEPPNLDTAHYSRRLRDRPLQSLTLGDFKINPNYIRGSDFAFTETVRDQDQRKCLPGCIRPTCCGGTFRKALELGGIPISGPSKTKLLWNSSQEQEDEEQALLEDFVGDDRHLLHELTPEARCELVIQARTKQFADKHGRHRQAFERRATPPGFWRADMPTSQELEQDREEAERREKEVVEERYKEARRGKGKWIFRDE</sequence>
<evidence type="ECO:0000256" key="1">
    <source>
        <dbReference type="ARBA" id="ARBA00004123"/>
    </source>
</evidence>
<evidence type="ECO:0000256" key="2">
    <source>
        <dbReference type="ARBA" id="ARBA00022763"/>
    </source>
</evidence>
<gene>
    <name evidence="6" type="ORF">FGG08_003669</name>
</gene>
<feature type="region of interest" description="Disordered" evidence="4">
    <location>
        <begin position="371"/>
        <end position="436"/>
    </location>
</feature>
<dbReference type="Proteomes" id="UP000698800">
    <property type="component" value="Unassembled WGS sequence"/>
</dbReference>
<dbReference type="OrthoDB" id="5801062at2759"/>
<feature type="compositionally biased region" description="Polar residues" evidence="4">
    <location>
        <begin position="153"/>
        <end position="170"/>
    </location>
</feature>
<feature type="domain" description="DNA endonuclease activator Ctp1 C-terminal" evidence="5">
    <location>
        <begin position="700"/>
        <end position="823"/>
    </location>
</feature>
<dbReference type="GO" id="GO:0005634">
    <property type="term" value="C:nucleus"/>
    <property type="evidence" value="ECO:0007669"/>
    <property type="project" value="UniProtKB-SubCell"/>
</dbReference>
<dbReference type="Pfam" id="PF08573">
    <property type="entry name" value="SAE2"/>
    <property type="match status" value="1"/>
</dbReference>
<name>A0A9P8ICT8_9PEZI</name>
<feature type="compositionally biased region" description="Polar residues" evidence="4">
    <location>
        <begin position="41"/>
        <end position="52"/>
    </location>
</feature>
<feature type="region of interest" description="Disordered" evidence="4">
    <location>
        <begin position="475"/>
        <end position="497"/>
    </location>
</feature>
<feature type="compositionally biased region" description="Basic and acidic residues" evidence="4">
    <location>
        <begin position="602"/>
        <end position="613"/>
    </location>
</feature>
<feature type="compositionally biased region" description="Basic and acidic residues" evidence="4">
    <location>
        <begin position="621"/>
        <end position="643"/>
    </location>
</feature>
<reference evidence="6" key="1">
    <citation type="submission" date="2021-03" db="EMBL/GenBank/DDBJ databases">
        <title>Comparative genomics and phylogenomic investigation of the class Geoglossomycetes provide insights into ecological specialization and systematics.</title>
        <authorList>
            <person name="Melie T."/>
            <person name="Pirro S."/>
            <person name="Miller A.N."/>
            <person name="Quandt A."/>
        </authorList>
    </citation>
    <scope>NUCLEOTIDE SEQUENCE</scope>
    <source>
        <strain evidence="6">GBOQ0MN5Z8</strain>
    </source>
</reference>
<feature type="compositionally biased region" description="Polar residues" evidence="4">
    <location>
        <begin position="245"/>
        <end position="254"/>
    </location>
</feature>
<organism evidence="6 7">
    <name type="scientific">Glutinoglossum americanum</name>
    <dbReference type="NCBI Taxonomy" id="1670608"/>
    <lineage>
        <taxon>Eukaryota</taxon>
        <taxon>Fungi</taxon>
        <taxon>Dikarya</taxon>
        <taxon>Ascomycota</taxon>
        <taxon>Pezizomycotina</taxon>
        <taxon>Geoglossomycetes</taxon>
        <taxon>Geoglossales</taxon>
        <taxon>Geoglossaceae</taxon>
        <taxon>Glutinoglossum</taxon>
    </lineage>
</organism>
<evidence type="ECO:0000259" key="5">
    <source>
        <dbReference type="Pfam" id="PF08573"/>
    </source>
</evidence>
<comment type="subcellular location">
    <subcellularLocation>
        <location evidence="1">Nucleus</location>
    </subcellularLocation>
</comment>
<feature type="compositionally biased region" description="Basic and acidic residues" evidence="4">
    <location>
        <begin position="414"/>
        <end position="426"/>
    </location>
</feature>
<keyword evidence="3" id="KW-0539">Nucleus</keyword>
<feature type="compositionally biased region" description="Basic residues" evidence="4">
    <location>
        <begin position="588"/>
        <end position="601"/>
    </location>
</feature>
<comment type="caution">
    <text evidence="6">The sequence shown here is derived from an EMBL/GenBank/DDBJ whole genome shotgun (WGS) entry which is preliminary data.</text>
</comment>
<dbReference type="InterPro" id="IPR013882">
    <property type="entry name" value="Ctp1_C"/>
</dbReference>
<feature type="region of interest" description="Disordered" evidence="4">
    <location>
        <begin position="41"/>
        <end position="70"/>
    </location>
</feature>
<keyword evidence="2" id="KW-0227">DNA damage</keyword>
<feature type="region of interest" description="Disordered" evidence="4">
    <location>
        <begin position="294"/>
        <end position="318"/>
    </location>
</feature>
<feature type="region of interest" description="Disordered" evidence="4">
    <location>
        <begin position="131"/>
        <end position="213"/>
    </location>
</feature>
<evidence type="ECO:0000256" key="4">
    <source>
        <dbReference type="SAM" id="MobiDB-lite"/>
    </source>
</evidence>
<feature type="region of interest" description="Disordered" evidence="4">
    <location>
        <begin position="226"/>
        <end position="254"/>
    </location>
</feature>
<feature type="compositionally biased region" description="Basic and acidic residues" evidence="4">
    <location>
        <begin position="227"/>
        <end position="238"/>
    </location>
</feature>
<proteinExistence type="predicted"/>
<keyword evidence="7" id="KW-1185">Reference proteome</keyword>
<evidence type="ECO:0000313" key="7">
    <source>
        <dbReference type="Proteomes" id="UP000698800"/>
    </source>
</evidence>
<dbReference type="GO" id="GO:0006281">
    <property type="term" value="P:DNA repair"/>
    <property type="evidence" value="ECO:0007669"/>
    <property type="project" value="InterPro"/>
</dbReference>
<evidence type="ECO:0000256" key="3">
    <source>
        <dbReference type="ARBA" id="ARBA00023242"/>
    </source>
</evidence>
<accession>A0A9P8ICT8</accession>
<feature type="region of interest" description="Disordered" evidence="4">
    <location>
        <begin position="810"/>
        <end position="837"/>
    </location>
</feature>
<evidence type="ECO:0000313" key="6">
    <source>
        <dbReference type="EMBL" id="KAH0541864.1"/>
    </source>
</evidence>
<dbReference type="AlphaFoldDB" id="A0A9P8ICT8"/>